<keyword evidence="2" id="KW-1185">Reference proteome</keyword>
<gene>
    <name evidence="1" type="ORF">FCALED_LOCUS8820</name>
</gene>
<dbReference type="EMBL" id="CAJVPQ010002707">
    <property type="protein sequence ID" value="CAG8605905.1"/>
    <property type="molecule type" value="Genomic_DNA"/>
</dbReference>
<sequence length="153" mass="17981">MRNLTNEDQEVEFRAVLSNSLLARMFQDNINYADEDNVTKLFITGCPTHIDDNFVYIKYCLLLVGSHYYMVFKDCDHYSIHQEDAKKLESGFYKYFLTLPHSLYISILIKFKDKYVDVLHTVLLIRALHKLALTRFFAHFNPAFVVTPQPFVS</sequence>
<protein>
    <submittedName>
        <fullName evidence="1">16250_t:CDS:1</fullName>
    </submittedName>
</protein>
<dbReference type="Proteomes" id="UP000789570">
    <property type="component" value="Unassembled WGS sequence"/>
</dbReference>
<name>A0A9N9GF55_9GLOM</name>
<proteinExistence type="predicted"/>
<comment type="caution">
    <text evidence="1">The sequence shown here is derived from an EMBL/GenBank/DDBJ whole genome shotgun (WGS) entry which is preliminary data.</text>
</comment>
<reference evidence="1" key="1">
    <citation type="submission" date="2021-06" db="EMBL/GenBank/DDBJ databases">
        <authorList>
            <person name="Kallberg Y."/>
            <person name="Tangrot J."/>
            <person name="Rosling A."/>
        </authorList>
    </citation>
    <scope>NUCLEOTIDE SEQUENCE</scope>
    <source>
        <strain evidence="1">UK204</strain>
    </source>
</reference>
<accession>A0A9N9GF55</accession>
<organism evidence="1 2">
    <name type="scientific">Funneliformis caledonium</name>
    <dbReference type="NCBI Taxonomy" id="1117310"/>
    <lineage>
        <taxon>Eukaryota</taxon>
        <taxon>Fungi</taxon>
        <taxon>Fungi incertae sedis</taxon>
        <taxon>Mucoromycota</taxon>
        <taxon>Glomeromycotina</taxon>
        <taxon>Glomeromycetes</taxon>
        <taxon>Glomerales</taxon>
        <taxon>Glomeraceae</taxon>
        <taxon>Funneliformis</taxon>
    </lineage>
</organism>
<dbReference type="AlphaFoldDB" id="A0A9N9GF55"/>
<evidence type="ECO:0000313" key="2">
    <source>
        <dbReference type="Proteomes" id="UP000789570"/>
    </source>
</evidence>
<evidence type="ECO:0000313" key="1">
    <source>
        <dbReference type="EMBL" id="CAG8605905.1"/>
    </source>
</evidence>